<proteinExistence type="predicted"/>
<evidence type="ECO:0000313" key="3">
    <source>
        <dbReference type="Proteomes" id="UP000238701"/>
    </source>
</evidence>
<name>A0A2U3KM58_9BACT</name>
<feature type="compositionally biased region" description="Polar residues" evidence="1">
    <location>
        <begin position="1"/>
        <end position="12"/>
    </location>
</feature>
<organism evidence="2 3">
    <name type="scientific">Candidatus Sulfotelmatobacter kueseliae</name>
    <dbReference type="NCBI Taxonomy" id="2042962"/>
    <lineage>
        <taxon>Bacteria</taxon>
        <taxon>Pseudomonadati</taxon>
        <taxon>Acidobacteriota</taxon>
        <taxon>Terriglobia</taxon>
        <taxon>Terriglobales</taxon>
        <taxon>Candidatus Korobacteraceae</taxon>
        <taxon>Candidatus Sulfotelmatobacter</taxon>
    </lineage>
</organism>
<dbReference type="EMBL" id="OMOD01000125">
    <property type="protein sequence ID" value="SPF40705.1"/>
    <property type="molecule type" value="Genomic_DNA"/>
</dbReference>
<evidence type="ECO:0000256" key="1">
    <source>
        <dbReference type="SAM" id="MobiDB-lite"/>
    </source>
</evidence>
<feature type="region of interest" description="Disordered" evidence="1">
    <location>
        <begin position="1"/>
        <end position="28"/>
    </location>
</feature>
<protein>
    <submittedName>
        <fullName evidence="2">Uncharacterized protein</fullName>
    </submittedName>
</protein>
<dbReference type="Proteomes" id="UP000238701">
    <property type="component" value="Unassembled WGS sequence"/>
</dbReference>
<feature type="compositionally biased region" description="Basic and acidic residues" evidence="1">
    <location>
        <begin position="13"/>
        <end position="24"/>
    </location>
</feature>
<sequence>MDNYHTQKSTVNHNKDTEPKRRLPDGNCMSREAHAQFCGRLGVRLPEATYRVITCKSAAEAQSALHQAIRKRGHLGNMPRLDRVDAHTITGHCRR</sequence>
<gene>
    <name evidence="2" type="ORF">SBA1_320035</name>
</gene>
<accession>A0A2U3KM58</accession>
<dbReference type="AlphaFoldDB" id="A0A2U3KM58"/>
<reference evidence="3" key="1">
    <citation type="submission" date="2018-02" db="EMBL/GenBank/DDBJ databases">
        <authorList>
            <person name="Hausmann B."/>
        </authorList>
    </citation>
    <scope>NUCLEOTIDE SEQUENCE [LARGE SCALE GENOMIC DNA]</scope>
    <source>
        <strain evidence="3">Peat soil MAG SbA1</strain>
    </source>
</reference>
<evidence type="ECO:0000313" key="2">
    <source>
        <dbReference type="EMBL" id="SPF40705.1"/>
    </source>
</evidence>